<evidence type="ECO:0000256" key="1">
    <source>
        <dbReference type="SAM" id="MobiDB-lite"/>
    </source>
</evidence>
<dbReference type="EMBL" id="QQBG01000025">
    <property type="protein sequence ID" value="RDB31239.1"/>
    <property type="molecule type" value="Genomic_DNA"/>
</dbReference>
<organism evidence="3 4">
    <name type="scientific">Candidatus Similichlamydia laticola</name>
    <dbReference type="NCBI Taxonomy" id="2170265"/>
    <lineage>
        <taxon>Bacteria</taxon>
        <taxon>Pseudomonadati</taxon>
        <taxon>Chlamydiota</taxon>
        <taxon>Chlamydiia</taxon>
        <taxon>Parachlamydiales</taxon>
        <taxon>Candidatus Parilichlamydiaceae</taxon>
        <taxon>Candidatus Similichlamydia</taxon>
    </lineage>
</organism>
<sequence length="246" mass="26612">MKTPPGSNRSTPLSSPPGSPSTSRRGLGSTQPNMVATIITHGGGQPPENPDTEPIVRLSRGTVLTSSEIETNRGIRLTSRHIFLCITCFFFIALVIALIFAVVCLAQSCHSGEISRSYCIAEAVFVFICSMTGLFIAAIAIHLALRVGQVRRTASLRCGIRLIAFICIVVLLALLLGACVENSQCFIQFAVCYILLLLEMISFIMLLLERIGIAPSEVLEDLLERHDSGSESGGIDNPVFFEIDLD</sequence>
<evidence type="ECO:0000313" key="3">
    <source>
        <dbReference type="EMBL" id="RDB31239.1"/>
    </source>
</evidence>
<dbReference type="AlphaFoldDB" id="A0A369K9G5"/>
<protein>
    <submittedName>
        <fullName evidence="3">Uncharacterized protein</fullName>
    </submittedName>
</protein>
<dbReference type="Proteomes" id="UP000253816">
    <property type="component" value="Unassembled WGS sequence"/>
</dbReference>
<feature type="transmembrane region" description="Helical" evidence="2">
    <location>
        <begin position="82"/>
        <end position="103"/>
    </location>
</feature>
<feature type="transmembrane region" description="Helical" evidence="2">
    <location>
        <begin position="186"/>
        <end position="208"/>
    </location>
</feature>
<gene>
    <name evidence="3" type="ORF">HAT2_00658</name>
</gene>
<feature type="region of interest" description="Disordered" evidence="1">
    <location>
        <begin position="1"/>
        <end position="29"/>
    </location>
</feature>
<feature type="compositionally biased region" description="Low complexity" evidence="1">
    <location>
        <begin position="20"/>
        <end position="29"/>
    </location>
</feature>
<comment type="caution">
    <text evidence="3">The sequence shown here is derived from an EMBL/GenBank/DDBJ whole genome shotgun (WGS) entry which is preliminary data.</text>
</comment>
<reference evidence="3 4" key="1">
    <citation type="submission" date="2018-07" db="EMBL/GenBank/DDBJ databases">
        <title>Comparative genomics of the Candidatus Parilichlamydiaceae reveals evidence of convergent evolution and genome reduction in the phylum Chlamydiae.</title>
        <authorList>
            <person name="Taylor-Brown A."/>
            <person name="Polkinghorne A."/>
        </authorList>
    </citation>
    <scope>NUCLEOTIDE SEQUENCE [LARGE SCALE GENOMIC DNA]</scope>
    <source>
        <strain evidence="3 4">Hat2</strain>
    </source>
</reference>
<evidence type="ECO:0000313" key="4">
    <source>
        <dbReference type="Proteomes" id="UP000253816"/>
    </source>
</evidence>
<evidence type="ECO:0000256" key="2">
    <source>
        <dbReference type="SAM" id="Phobius"/>
    </source>
</evidence>
<keyword evidence="2" id="KW-0472">Membrane</keyword>
<proteinExistence type="predicted"/>
<feature type="transmembrane region" description="Helical" evidence="2">
    <location>
        <begin position="123"/>
        <end position="147"/>
    </location>
</feature>
<accession>A0A369K9G5</accession>
<keyword evidence="2" id="KW-0812">Transmembrane</keyword>
<name>A0A369K9G5_9BACT</name>
<keyword evidence="2" id="KW-1133">Transmembrane helix</keyword>
<keyword evidence="4" id="KW-1185">Reference proteome</keyword>
<feature type="transmembrane region" description="Helical" evidence="2">
    <location>
        <begin position="159"/>
        <end position="180"/>
    </location>
</feature>
<dbReference type="RefSeq" id="WP_147267509.1">
    <property type="nucleotide sequence ID" value="NZ_QQBG01000025.1"/>
</dbReference>